<organism evidence="3">
    <name type="scientific">hydrothermal vent metagenome</name>
    <dbReference type="NCBI Taxonomy" id="652676"/>
    <lineage>
        <taxon>unclassified sequences</taxon>
        <taxon>metagenomes</taxon>
        <taxon>ecological metagenomes</taxon>
    </lineage>
</organism>
<gene>
    <name evidence="3" type="ORF">MNBD_GAMMA12-56</name>
</gene>
<dbReference type="GO" id="GO:0031956">
    <property type="term" value="F:medium-chain fatty acid-CoA ligase activity"/>
    <property type="evidence" value="ECO:0007669"/>
    <property type="project" value="TreeGrafter"/>
</dbReference>
<sequence>MRIIIAIVSVLLKWVYRIEVTGLENYHNTGKRVLIVANHVSFIDALILHICLPEKLTFAIDTHIAQSWLIRKLSSIVELFPMDPANPLASKSLIKFLQQDKKAVIFPEGRITVTGSLMKIYNGTGFVADKADAEILPVRIEGAQYTRFSKLRGSIRSRWFPKISVTVLPAQRIQAPSTTTGRGRREYAGSVLADIMTNMMFETSSFNQTLFSAFLDAVHTHGNKQAVLEDVQRDIFTYNRLNISSFVLGKQLARVTKNQETVGVLLPNMVSNVVTFLGLQLHSRVPAMLNYTVGASGMCSACRTAKIQQVITSRRFIKLANLEDAITLLEKQVKIVYLEDLAKNIGLKQKLGGWIRSRFARHYYRHYRKGADCNSPAVVLFTSGSEGEPKGVVLSHRNLSANRMQLAAKVDFSAEDTILNALPMFHSFGLMAGTLLPLLSGMKTFLYPSPLHYRIVPELAYDINATILFGTNTFLAGYARHAHPYDFYSMRYVFAGAEKLQEENRKTWSEKFGLRVFEGYGATETSPVLAINTPMEYRPETVGRFLPGIEHKLVPVAGVAEGGQLLVRGPNIMLGYYLTDNPGVLIPPIVDGIKGWYDTGDIVVLDDEGYIKISGRLKRFAKVGGEMVSLALVEDIANQTWPEATHAAVSVADVQKGEMVILITEAEGDRKQLQATAKEQSIGEINLPRKVINIKSIPLLGSGKIDYSSVMEIATQQD</sequence>
<dbReference type="PROSITE" id="PS00455">
    <property type="entry name" value="AMP_BINDING"/>
    <property type="match status" value="1"/>
</dbReference>
<evidence type="ECO:0000256" key="1">
    <source>
        <dbReference type="ARBA" id="ARBA00006432"/>
    </source>
</evidence>
<keyword evidence="3" id="KW-0436">Ligase</keyword>
<dbReference type="Gene3D" id="3.40.50.12780">
    <property type="entry name" value="N-terminal domain of ligase-like"/>
    <property type="match status" value="1"/>
</dbReference>
<feature type="domain" description="Phospholipid/glycerol acyltransferase" evidence="2">
    <location>
        <begin position="33"/>
        <end position="143"/>
    </location>
</feature>
<dbReference type="PANTHER" id="PTHR43201:SF8">
    <property type="entry name" value="ACYL-COA SYNTHETASE FAMILY MEMBER 3"/>
    <property type="match status" value="1"/>
</dbReference>
<dbReference type="SUPFAM" id="SSF69593">
    <property type="entry name" value="Glycerol-3-phosphate (1)-acyltransferase"/>
    <property type="match status" value="1"/>
</dbReference>
<evidence type="ECO:0000259" key="2">
    <source>
        <dbReference type="SMART" id="SM00563"/>
    </source>
</evidence>
<dbReference type="InterPro" id="IPR000873">
    <property type="entry name" value="AMP-dep_synth/lig_dom"/>
</dbReference>
<dbReference type="EC" id="6.2.1.20" evidence="3"/>
<dbReference type="PANTHER" id="PTHR43201">
    <property type="entry name" value="ACYL-COA SYNTHETASE"/>
    <property type="match status" value="1"/>
</dbReference>
<dbReference type="InterPro" id="IPR020845">
    <property type="entry name" value="AMP-binding_CS"/>
</dbReference>
<dbReference type="AlphaFoldDB" id="A0A3B0ZGH9"/>
<dbReference type="Pfam" id="PF00501">
    <property type="entry name" value="AMP-binding"/>
    <property type="match status" value="1"/>
</dbReference>
<dbReference type="InterPro" id="IPR002123">
    <property type="entry name" value="Plipid/glycerol_acylTrfase"/>
</dbReference>
<dbReference type="SUPFAM" id="SSF56801">
    <property type="entry name" value="Acetyl-CoA synthetase-like"/>
    <property type="match status" value="1"/>
</dbReference>
<dbReference type="CDD" id="cd07989">
    <property type="entry name" value="LPLAT_AGPAT-like"/>
    <property type="match status" value="1"/>
</dbReference>
<dbReference type="InterPro" id="IPR042099">
    <property type="entry name" value="ANL_N_sf"/>
</dbReference>
<reference evidence="3" key="1">
    <citation type="submission" date="2018-06" db="EMBL/GenBank/DDBJ databases">
        <authorList>
            <person name="Zhirakovskaya E."/>
        </authorList>
    </citation>
    <scope>NUCLEOTIDE SEQUENCE</scope>
</reference>
<keyword evidence="3" id="KW-0012">Acyltransferase</keyword>
<dbReference type="EMBL" id="UOFL01000182">
    <property type="protein sequence ID" value="VAW79796.1"/>
    <property type="molecule type" value="Genomic_DNA"/>
</dbReference>
<accession>A0A3B0ZGH9</accession>
<proteinExistence type="inferred from homology"/>
<name>A0A3B0ZGH9_9ZZZZ</name>
<comment type="similarity">
    <text evidence="1">Belongs to the ATP-dependent AMP-binding enzyme family.</text>
</comment>
<dbReference type="GO" id="GO:0008922">
    <property type="term" value="F:long-chain fatty acid [acyl-carrier-protein] ligase activity"/>
    <property type="evidence" value="ECO:0007669"/>
    <property type="project" value="UniProtKB-EC"/>
</dbReference>
<evidence type="ECO:0000313" key="3">
    <source>
        <dbReference type="EMBL" id="VAW79796.1"/>
    </source>
</evidence>
<protein>
    <submittedName>
        <fullName evidence="3">2-acylglycerophosphoethanolamine acyltransferase / Acyl-[acyl-carrier-protein] synthetase</fullName>
        <ecNumber evidence="3">2.3.1.40</ecNumber>
        <ecNumber evidence="3">6.2.1.20</ecNumber>
    </submittedName>
</protein>
<dbReference type="Pfam" id="PF01553">
    <property type="entry name" value="Acyltransferase"/>
    <property type="match status" value="1"/>
</dbReference>
<dbReference type="EC" id="2.3.1.40" evidence="3"/>
<dbReference type="SMART" id="SM00563">
    <property type="entry name" value="PlsC"/>
    <property type="match status" value="1"/>
</dbReference>
<dbReference type="Gene3D" id="3.30.300.30">
    <property type="match status" value="1"/>
</dbReference>
<keyword evidence="3" id="KW-0808">Transferase</keyword>
<dbReference type="GO" id="GO:0006631">
    <property type="term" value="P:fatty acid metabolic process"/>
    <property type="evidence" value="ECO:0007669"/>
    <property type="project" value="TreeGrafter"/>
</dbReference>
<dbReference type="GO" id="GO:0008779">
    <property type="term" value="F:acyl-[acyl-carrier-protein]-phospholipid O-acyltransferase activity"/>
    <property type="evidence" value="ECO:0007669"/>
    <property type="project" value="UniProtKB-EC"/>
</dbReference>
<dbReference type="InterPro" id="IPR045851">
    <property type="entry name" value="AMP-bd_C_sf"/>
</dbReference>